<dbReference type="EMBL" id="VSWD01000012">
    <property type="protein sequence ID" value="KAK3085872.1"/>
    <property type="molecule type" value="Genomic_DNA"/>
</dbReference>
<dbReference type="Proteomes" id="UP001186944">
    <property type="component" value="Unassembled WGS sequence"/>
</dbReference>
<dbReference type="AlphaFoldDB" id="A0AA89BNZ5"/>
<evidence type="ECO:0000313" key="3">
    <source>
        <dbReference type="Proteomes" id="UP001186944"/>
    </source>
</evidence>
<proteinExistence type="predicted"/>
<comment type="caution">
    <text evidence="2">The sequence shown here is derived from an EMBL/GenBank/DDBJ whole genome shotgun (WGS) entry which is preliminary data.</text>
</comment>
<evidence type="ECO:0000256" key="1">
    <source>
        <dbReference type="SAM" id="MobiDB-lite"/>
    </source>
</evidence>
<organism evidence="2 3">
    <name type="scientific">Pinctada imbricata</name>
    <name type="common">Atlantic pearl-oyster</name>
    <name type="synonym">Pinctada martensii</name>
    <dbReference type="NCBI Taxonomy" id="66713"/>
    <lineage>
        <taxon>Eukaryota</taxon>
        <taxon>Metazoa</taxon>
        <taxon>Spiralia</taxon>
        <taxon>Lophotrochozoa</taxon>
        <taxon>Mollusca</taxon>
        <taxon>Bivalvia</taxon>
        <taxon>Autobranchia</taxon>
        <taxon>Pteriomorphia</taxon>
        <taxon>Pterioida</taxon>
        <taxon>Pterioidea</taxon>
        <taxon>Pteriidae</taxon>
        <taxon>Pinctada</taxon>
    </lineage>
</organism>
<name>A0AA89BNZ5_PINIB</name>
<gene>
    <name evidence="2" type="ORF">FSP39_009865</name>
</gene>
<accession>A0AA89BNZ5</accession>
<feature type="region of interest" description="Disordered" evidence="1">
    <location>
        <begin position="62"/>
        <end position="92"/>
    </location>
</feature>
<reference evidence="2" key="1">
    <citation type="submission" date="2019-08" db="EMBL/GenBank/DDBJ databases">
        <title>The improved chromosome-level genome for the pearl oyster Pinctada fucata martensii using PacBio sequencing and Hi-C.</title>
        <authorList>
            <person name="Zheng Z."/>
        </authorList>
    </citation>
    <scope>NUCLEOTIDE SEQUENCE</scope>
    <source>
        <strain evidence="2">ZZ-2019</strain>
        <tissue evidence="2">Adductor muscle</tissue>
    </source>
</reference>
<feature type="compositionally biased region" description="Basic and acidic residues" evidence="1">
    <location>
        <begin position="74"/>
        <end position="85"/>
    </location>
</feature>
<evidence type="ECO:0000313" key="2">
    <source>
        <dbReference type="EMBL" id="KAK3085872.1"/>
    </source>
</evidence>
<sequence>MWSQTSFGDTFNPNHFVPLVQRNAQNDAEISIVNVDDDDTSADAFVDLSDDIDVHNVNVHEVERDGESDGNVNDSREESKARGDIDECQMNETKEGVVENVGDHIDKPHPLACGILNDYTFIFNHLNEGIMKEKVDPTNL</sequence>
<keyword evidence="3" id="KW-1185">Reference proteome</keyword>
<protein>
    <submittedName>
        <fullName evidence="2">Uncharacterized protein</fullName>
    </submittedName>
</protein>